<sequence>MINSIFLIKIIHTSYYYLKYEYVIISNYLILLFRIMYICYYLIMKKHIIDKASMLYLSIKFHYHDVTKFMLDIHTSPEIKHPSPNKRSTTPLIYSIDYNNHVATEFLLSYGANVDRTIGESKVTPVYLSVLYTSPKCLDILLRYYPDINMQIDGITSLELALMICCSYTSNVIKNNDKTLLNRGNKYYINLNILESLVSYFMLYETHKRNKNTYGYFKNKSLITGSVFLKRIRDLCNSDIENMKSIIIESHSGSLLSFFDVFINNDVDTLLNHLDNKFIVKLPEFLNVYNNEVRRFIKQVKDMVQ</sequence>
<dbReference type="Pfam" id="PF12796">
    <property type="entry name" value="Ank_2"/>
    <property type="match status" value="1"/>
</dbReference>
<dbReference type="Gene3D" id="1.25.40.20">
    <property type="entry name" value="Ankyrin repeat-containing domain"/>
    <property type="match status" value="1"/>
</dbReference>
<evidence type="ECO:0000313" key="3">
    <source>
        <dbReference type="Proteomes" id="UP000315116"/>
    </source>
</evidence>
<dbReference type="InterPro" id="IPR036770">
    <property type="entry name" value="Ankyrin_rpt-contain_sf"/>
</dbReference>
<keyword evidence="1" id="KW-1133">Transmembrane helix</keyword>
<keyword evidence="1" id="KW-0812">Transmembrane</keyword>
<evidence type="ECO:0000256" key="1">
    <source>
        <dbReference type="SAM" id="Phobius"/>
    </source>
</evidence>
<keyword evidence="1" id="KW-0472">Membrane</keyword>
<dbReference type="Proteomes" id="UP000315116">
    <property type="component" value="Segment"/>
</dbReference>
<dbReference type="EMBL" id="KX857216">
    <property type="protein sequence ID" value="ARF02826.1"/>
    <property type="molecule type" value="Genomic_DNA"/>
</dbReference>
<dbReference type="InterPro" id="IPR002110">
    <property type="entry name" value="Ankyrin_rpt"/>
</dbReference>
<evidence type="ECO:0000313" key="2">
    <source>
        <dbReference type="EMBL" id="ARF02826.1"/>
    </source>
</evidence>
<dbReference type="SUPFAM" id="SSF48403">
    <property type="entry name" value="Ankyrin repeat"/>
    <property type="match status" value="1"/>
</dbReference>
<proteinExistence type="predicted"/>
<protein>
    <submittedName>
        <fullName evidence="2">SWPV1-267</fullName>
    </submittedName>
</protein>
<dbReference type="SMART" id="SM00248">
    <property type="entry name" value="ANK"/>
    <property type="match status" value="3"/>
</dbReference>
<name>A0A1V0S875_CNPV</name>
<organism evidence="2 3">
    <name type="scientific">Shearwaterpox virus</name>
    <dbReference type="NCBI Taxonomy" id="1974596"/>
    <lineage>
        <taxon>Viruses</taxon>
        <taxon>Varidnaviria</taxon>
        <taxon>Bamfordvirae</taxon>
        <taxon>Nucleocytoviricota</taxon>
        <taxon>Pokkesviricetes</taxon>
        <taxon>Chitovirales</taxon>
        <taxon>Poxviridae</taxon>
        <taxon>Chordopoxvirinae</taxon>
        <taxon>Avipoxvirus</taxon>
        <taxon>Avipoxvirus canarypox</taxon>
        <taxon>Canarypox virus</taxon>
    </lineage>
</organism>
<accession>A0A1V0S875</accession>
<reference evidence="2 3" key="1">
    <citation type="journal article" date="2017" name="BMC Genomics">
        <title>Genomic characterization of two novel pathogenic avipoxviruses isolated from pacific shearwaters (Ardenna spp.).</title>
        <authorList>
            <person name="Sarker S."/>
            <person name="Das S."/>
            <person name="Lavers J.L."/>
            <person name="Hutton I."/>
            <person name="Helbig K."/>
            <person name="Imbery J."/>
            <person name="Upton C."/>
            <person name="Raidal S.R."/>
        </authorList>
    </citation>
    <scope>NUCLEOTIDE SEQUENCE [LARGE SCALE GENOMIC DNA]</scope>
    <source>
        <strain evidence="2 3">SWPV-1</strain>
    </source>
</reference>
<gene>
    <name evidence="2" type="primary">SWPV1-267</name>
</gene>
<feature type="transmembrane region" description="Helical" evidence="1">
    <location>
        <begin position="22"/>
        <end position="43"/>
    </location>
</feature>